<dbReference type="PROSITE" id="PS51257">
    <property type="entry name" value="PROKAR_LIPOPROTEIN"/>
    <property type="match status" value="1"/>
</dbReference>
<protein>
    <submittedName>
        <fullName evidence="1">Uncharacterized protein</fullName>
    </submittedName>
</protein>
<sequence length="44" mass="4918">MKLLITVISLIGEKHVLRSYGNHYSGALACILVFCKPPCWSLLE</sequence>
<organism evidence="1">
    <name type="scientific">Rhizophora mucronata</name>
    <name type="common">Asiatic mangrove</name>
    <dbReference type="NCBI Taxonomy" id="61149"/>
    <lineage>
        <taxon>Eukaryota</taxon>
        <taxon>Viridiplantae</taxon>
        <taxon>Streptophyta</taxon>
        <taxon>Embryophyta</taxon>
        <taxon>Tracheophyta</taxon>
        <taxon>Spermatophyta</taxon>
        <taxon>Magnoliopsida</taxon>
        <taxon>eudicotyledons</taxon>
        <taxon>Gunneridae</taxon>
        <taxon>Pentapetalae</taxon>
        <taxon>rosids</taxon>
        <taxon>fabids</taxon>
        <taxon>Malpighiales</taxon>
        <taxon>Rhizophoraceae</taxon>
        <taxon>Rhizophora</taxon>
    </lineage>
</organism>
<dbReference type="EMBL" id="GGEC01074545">
    <property type="protein sequence ID" value="MBX55029.1"/>
    <property type="molecule type" value="Transcribed_RNA"/>
</dbReference>
<proteinExistence type="predicted"/>
<dbReference type="AlphaFoldDB" id="A0A2P2PK72"/>
<evidence type="ECO:0000313" key="1">
    <source>
        <dbReference type="EMBL" id="MBX55029.1"/>
    </source>
</evidence>
<name>A0A2P2PK72_RHIMU</name>
<accession>A0A2P2PK72</accession>
<reference evidence="1" key="1">
    <citation type="submission" date="2018-02" db="EMBL/GenBank/DDBJ databases">
        <title>Rhizophora mucronata_Transcriptome.</title>
        <authorList>
            <person name="Meera S.P."/>
            <person name="Sreeshan A."/>
            <person name="Augustine A."/>
        </authorList>
    </citation>
    <scope>NUCLEOTIDE SEQUENCE</scope>
    <source>
        <tissue evidence="1">Leaf</tissue>
    </source>
</reference>